<proteinExistence type="predicted"/>
<feature type="non-terminal residue" evidence="3">
    <location>
        <position position="1426"/>
    </location>
</feature>
<dbReference type="SUPFAM" id="SSF48371">
    <property type="entry name" value="ARM repeat"/>
    <property type="match status" value="1"/>
</dbReference>
<sequence>NKCYPMPFLVPSVVHNRGVKRPAPGAAPKPKPAPPATKVENKPKTVRDVKKDELADELHNLWTQDVEDMTELMRLQKVLKENDVPGGEVKREGAKVRREMTKDERLSHWNAVMDRITAIYERKYDRLIRHDCLKNRDPSDNSVQLLFIASALQDKHKEYPIDPNWIRWAVSRLLLSLTGRIVYDKMGADISNHLLQLLLLMKEDQEEMNDLLRTAIDQMHEIAKKAKSITLTRPTVPPELRVEIPFELINDCETVIQLTIVDLLLTQPSFFDFSFLTPKPQLQLWSVLFSMAQNRSLSARHSSVQLMHRLLSLELASMEIVRVVVDYSVALLKAYPPVKKEADKTIHLRNFVVTIIQLLTDHLRKLGRSRLMRGAQATVLIGWACSVLKVVETWQLESVEEGRRVVVNGHRNVLRTFCTIICRVVSSIRVDAAAYLKVPIKELEEGVKRLISALLFDCALSVPSLRAGASPAAAAAAAEERMACAAELLLFVDDLNGNEQNSLWISKETDSTLAKWSDREEAALRARHLVVSSLAPKNQSRRGPASQDRSQQQSQQGDKAAAAAASASAATPSTKALLQRLLPDNNQILQHISSVASLPEERGIAVLQALFSLVAQMIPLSQQMAATAVAVLSLPWLATEPDVLLSCKAQYRSLPLLKEFFHQKLPGIVKKACSASSLLRECTLAPLASLPRPALFCEWRRKIFEKALTLKPSKNAPSIESLSIVNSALDSLSSFVSSVQPEAYERTLSLVMDLVNIEQLERSPVHIEHVIRAVADSLCALDGVSRRVNEETGEHRCMACDRLQKEGVAAAHPVCLPKEFGDLMVKVFNDESIRLNTIENRIDSYSILFAILCHVQDAVKRFEKVIIASLPLIKDKDDEVRKEYEWTFKVILTMNPSQKLIKEIGNAFEIADDSVCTPEDEQNIYEFSAPFLALCASEGRDVKFQKTSREKMYERAMQYPSSSLLTQLAREMHISVAQKDKEIGGDAKRFFARQIRTLSRMLSTELLNVVIDARSEKAEKEQIKEEDWTKRLNQSCDYVLQAAATIWGFESVQSLLRSCASHVVAECFVIDETLHPAGKHVIERIKAHLGRYIRSLIEECLPAIVERIIKVPTASKSAAKLARNFGASMRDLLDARRYHCTFFVLRMMAENEEKALQLLLTVNRLEGKTFTDVIAKRCEYLGYLLSLRRSLHEDENFEIRGTIVSSIRVIINLLDEGFLDDISSKMMNLLRAATAVGEEAVEVWTAFVEKLDKEVLVSLLPQVLIAIQPLLRFESSSVLLKTIFEQREAMRQKDSASFERAVMVLLGGEGSFDDDDGSMRIRKCLTKRRIPQVSMEDVIRGCAQMLREEGETVGRVVLRRLEYSLDGRPLRDDLAAAVMPALLHTIRVCADADVRLAAARCIGMVGAVDPGRLGLSLEVQRREGKG</sequence>
<evidence type="ECO:0000256" key="1">
    <source>
        <dbReference type="SAM" id="MobiDB-lite"/>
    </source>
</evidence>
<dbReference type="EMBL" id="BTRK01000003">
    <property type="protein sequence ID" value="GMR39855.1"/>
    <property type="molecule type" value="Genomic_DNA"/>
</dbReference>
<feature type="region of interest" description="Disordered" evidence="1">
    <location>
        <begin position="19"/>
        <end position="45"/>
    </location>
</feature>
<organism evidence="3 4">
    <name type="scientific">Pristionchus mayeri</name>
    <dbReference type="NCBI Taxonomy" id="1317129"/>
    <lineage>
        <taxon>Eukaryota</taxon>
        <taxon>Metazoa</taxon>
        <taxon>Ecdysozoa</taxon>
        <taxon>Nematoda</taxon>
        <taxon>Chromadorea</taxon>
        <taxon>Rhabditida</taxon>
        <taxon>Rhabditina</taxon>
        <taxon>Diplogasteromorpha</taxon>
        <taxon>Diplogasteroidea</taxon>
        <taxon>Neodiplogasteridae</taxon>
        <taxon>Pristionchus</taxon>
    </lineage>
</organism>
<dbReference type="InterPro" id="IPR012993">
    <property type="entry name" value="UME"/>
</dbReference>
<gene>
    <name evidence="3" type="ORF">PMAYCL1PPCAC_10050</name>
</gene>
<accession>A0AAN4ZMQ7</accession>
<evidence type="ECO:0000259" key="2">
    <source>
        <dbReference type="Pfam" id="PF08064"/>
    </source>
</evidence>
<dbReference type="Proteomes" id="UP001328107">
    <property type="component" value="Unassembled WGS sequence"/>
</dbReference>
<dbReference type="GO" id="GO:0004674">
    <property type="term" value="F:protein serine/threonine kinase activity"/>
    <property type="evidence" value="ECO:0007669"/>
    <property type="project" value="InterPro"/>
</dbReference>
<feature type="region of interest" description="Disordered" evidence="1">
    <location>
        <begin position="535"/>
        <end position="566"/>
    </location>
</feature>
<comment type="caution">
    <text evidence="3">The sequence shown here is derived from an EMBL/GenBank/DDBJ whole genome shotgun (WGS) entry which is preliminary data.</text>
</comment>
<name>A0AAN4ZMQ7_9BILA</name>
<dbReference type="InterPro" id="IPR016024">
    <property type="entry name" value="ARM-type_fold"/>
</dbReference>
<evidence type="ECO:0000313" key="3">
    <source>
        <dbReference type="EMBL" id="GMR39855.1"/>
    </source>
</evidence>
<dbReference type="Pfam" id="PF08064">
    <property type="entry name" value="UME"/>
    <property type="match status" value="1"/>
</dbReference>
<feature type="compositionally biased region" description="Pro residues" evidence="1">
    <location>
        <begin position="25"/>
        <end position="35"/>
    </location>
</feature>
<keyword evidence="4" id="KW-1185">Reference proteome</keyword>
<protein>
    <recommendedName>
        <fullName evidence="2">UME domain-containing protein</fullName>
    </recommendedName>
</protein>
<feature type="non-terminal residue" evidence="3">
    <location>
        <position position="1"/>
    </location>
</feature>
<evidence type="ECO:0000313" key="4">
    <source>
        <dbReference type="Proteomes" id="UP001328107"/>
    </source>
</evidence>
<feature type="domain" description="UME" evidence="2">
    <location>
        <begin position="1189"/>
        <end position="1269"/>
    </location>
</feature>
<feature type="compositionally biased region" description="Low complexity" evidence="1">
    <location>
        <begin position="544"/>
        <end position="566"/>
    </location>
</feature>
<reference evidence="4" key="1">
    <citation type="submission" date="2022-10" db="EMBL/GenBank/DDBJ databases">
        <title>Genome assembly of Pristionchus species.</title>
        <authorList>
            <person name="Yoshida K."/>
            <person name="Sommer R.J."/>
        </authorList>
    </citation>
    <scope>NUCLEOTIDE SEQUENCE [LARGE SCALE GENOMIC DNA]</scope>
    <source>
        <strain evidence="4">RS5460</strain>
    </source>
</reference>